<dbReference type="PANTHER" id="PTHR32347">
    <property type="entry name" value="EFFLUX SYSTEM COMPONENT YKNX-RELATED"/>
    <property type="match status" value="1"/>
</dbReference>
<comment type="subcellular location">
    <subcellularLocation>
        <location evidence="1">Periplasm</location>
    </subcellularLocation>
</comment>
<accession>A0A445N3W2</accession>
<evidence type="ECO:0000259" key="8">
    <source>
        <dbReference type="Pfam" id="PF25881"/>
    </source>
</evidence>
<keyword evidence="5 6" id="KW-0175">Coiled coil</keyword>
<feature type="coiled-coil region" evidence="6">
    <location>
        <begin position="151"/>
        <end position="204"/>
    </location>
</feature>
<evidence type="ECO:0000256" key="5">
    <source>
        <dbReference type="ARBA" id="ARBA00023054"/>
    </source>
</evidence>
<dbReference type="InterPro" id="IPR058792">
    <property type="entry name" value="Beta-barrel_RND_2"/>
</dbReference>
<keyword evidence="7" id="KW-1133">Transmembrane helix</keyword>
<dbReference type="InterPro" id="IPR050465">
    <property type="entry name" value="UPF0194_transport"/>
</dbReference>
<keyword evidence="3" id="KW-0732">Signal</keyword>
<dbReference type="EMBL" id="OJIN01000237">
    <property type="protein sequence ID" value="SPD76366.1"/>
    <property type="molecule type" value="Genomic_DNA"/>
</dbReference>
<evidence type="ECO:0000313" key="10">
    <source>
        <dbReference type="EMBL" id="SPD76366.1"/>
    </source>
</evidence>
<feature type="transmembrane region" description="Helical" evidence="7">
    <location>
        <begin position="7"/>
        <end position="27"/>
    </location>
</feature>
<evidence type="ECO:0000256" key="6">
    <source>
        <dbReference type="SAM" id="Coils"/>
    </source>
</evidence>
<name>A0A445N3W2_9BACT</name>
<gene>
    <name evidence="10" type="primary">ybhG</name>
    <name evidence="10" type="ORF">PITCH_A900006</name>
</gene>
<comment type="similarity">
    <text evidence="2">Belongs to the UPF0194 family.</text>
</comment>
<protein>
    <submittedName>
        <fullName evidence="10">Putative membrane fusion protein (MFP) component of efflux pump, membrane anchor UPF0194 family</fullName>
    </submittedName>
</protein>
<keyword evidence="7" id="KW-0812">Transmembrane</keyword>
<dbReference type="InterPro" id="IPR059052">
    <property type="entry name" value="HH_YbhG-like"/>
</dbReference>
<keyword evidence="4" id="KW-0574">Periplasm</keyword>
<evidence type="ECO:0000259" key="9">
    <source>
        <dbReference type="Pfam" id="PF25954"/>
    </source>
</evidence>
<feature type="domain" description="CusB-like beta-barrel" evidence="9">
    <location>
        <begin position="243"/>
        <end position="327"/>
    </location>
</feature>
<dbReference type="Pfam" id="PF25881">
    <property type="entry name" value="HH_YBHG"/>
    <property type="match status" value="1"/>
</dbReference>
<dbReference type="AlphaFoldDB" id="A0A445N3W2"/>
<proteinExistence type="inferred from homology"/>
<evidence type="ECO:0000256" key="1">
    <source>
        <dbReference type="ARBA" id="ARBA00004418"/>
    </source>
</evidence>
<evidence type="ECO:0000256" key="2">
    <source>
        <dbReference type="ARBA" id="ARBA00010602"/>
    </source>
</evidence>
<sequence length="345" mass="38015">MKKTKVLRVVFPVLIIFGVVALTYLLYEKNEKEAHSLIFYGNIDIRQVRLAFNASGRINELLAQEGDEVKPGQLIGRLDPVRYEAALAQARAQVAAQGEILARLVAGSRPEEIAEAKARVKAAEATLIDAGLSYDRIKRLALTKSTPQQNLDNAEAALKLARARLDEARQVLILAEKGPRDEDIRAARAQLEAYEAALKLREQELADTSLYASDSGIIQDRILEPGDMASPQMPVYTVALTDPVWVRAYVPEADLGKIIPGMKAEVKSDSFPEISYQGWVGYISPTAEFTPKQIETPDLRTRLVYQVRVFVSNPQNQLRLGMPVTVYFPLNQPAGSQTGTGQEGG</sequence>
<dbReference type="SUPFAM" id="SSF111369">
    <property type="entry name" value="HlyD-like secretion proteins"/>
    <property type="match status" value="3"/>
</dbReference>
<keyword evidence="7" id="KW-0472">Membrane</keyword>
<evidence type="ECO:0000256" key="3">
    <source>
        <dbReference type="ARBA" id="ARBA00022729"/>
    </source>
</evidence>
<dbReference type="Gene3D" id="1.10.287.470">
    <property type="entry name" value="Helix hairpin bin"/>
    <property type="match status" value="1"/>
</dbReference>
<dbReference type="PANTHER" id="PTHR32347:SF29">
    <property type="entry name" value="UPF0194 MEMBRANE PROTEIN YBHG"/>
    <property type="match status" value="1"/>
</dbReference>
<organism evidence="10">
    <name type="scientific">uncultured Desulfobacterium sp</name>
    <dbReference type="NCBI Taxonomy" id="201089"/>
    <lineage>
        <taxon>Bacteria</taxon>
        <taxon>Pseudomonadati</taxon>
        <taxon>Thermodesulfobacteriota</taxon>
        <taxon>Desulfobacteria</taxon>
        <taxon>Desulfobacterales</taxon>
        <taxon>Desulfobacteriaceae</taxon>
        <taxon>Desulfobacterium</taxon>
        <taxon>environmental samples</taxon>
    </lineage>
</organism>
<dbReference type="Pfam" id="PF25954">
    <property type="entry name" value="Beta-barrel_RND_2"/>
    <property type="match status" value="1"/>
</dbReference>
<dbReference type="Gene3D" id="2.40.50.100">
    <property type="match status" value="1"/>
</dbReference>
<feature type="domain" description="YbhG-like alpha-helical hairpin" evidence="8">
    <location>
        <begin position="78"/>
        <end position="206"/>
    </location>
</feature>
<evidence type="ECO:0000256" key="4">
    <source>
        <dbReference type="ARBA" id="ARBA00022764"/>
    </source>
</evidence>
<reference evidence="10" key="1">
    <citation type="submission" date="2018-01" db="EMBL/GenBank/DDBJ databases">
        <authorList>
            <person name="Regsiter A."/>
            <person name="William W."/>
        </authorList>
    </citation>
    <scope>NUCLEOTIDE SEQUENCE</scope>
    <source>
        <strain evidence="10">TRIP AH-1</strain>
    </source>
</reference>
<dbReference type="Gene3D" id="2.40.30.170">
    <property type="match status" value="1"/>
</dbReference>
<evidence type="ECO:0000256" key="7">
    <source>
        <dbReference type="SAM" id="Phobius"/>
    </source>
</evidence>
<dbReference type="GO" id="GO:0042597">
    <property type="term" value="C:periplasmic space"/>
    <property type="evidence" value="ECO:0007669"/>
    <property type="project" value="UniProtKB-SubCell"/>
</dbReference>